<evidence type="ECO:0000259" key="5">
    <source>
        <dbReference type="Pfam" id="PF22841"/>
    </source>
</evidence>
<dbReference type="AlphaFoldDB" id="A0A9X9LCL6"/>
<dbReference type="GO" id="GO:0097228">
    <property type="term" value="C:sperm principal piece"/>
    <property type="evidence" value="ECO:0007669"/>
    <property type="project" value="TreeGrafter"/>
</dbReference>
<feature type="domain" description="CATSPERE first N-terminal" evidence="5">
    <location>
        <begin position="1"/>
        <end position="34"/>
    </location>
</feature>
<feature type="non-terminal residue" evidence="6">
    <location>
        <position position="1"/>
    </location>
</feature>
<gene>
    <name evidence="6" type="ORF">BN2614_LOCUS1</name>
</gene>
<dbReference type="PANTHER" id="PTHR33722">
    <property type="entry name" value="CATION CHANNEL SPERM-ASSOCIATED PROTEIN SUBUNIT DELTA-RELATED"/>
    <property type="match status" value="1"/>
</dbReference>
<name>A0A9X9LCL6_GULGU</name>
<reference evidence="6 7" key="1">
    <citation type="submission" date="2018-10" db="EMBL/GenBank/DDBJ databases">
        <authorList>
            <person name="Ekblom R."/>
            <person name="Jareborg N."/>
        </authorList>
    </citation>
    <scope>NUCLEOTIDE SEQUENCE [LARGE SCALE GENOMIC DNA]</scope>
    <source>
        <tissue evidence="6">Muscle</tissue>
    </source>
</reference>
<dbReference type="GO" id="GO:0030317">
    <property type="term" value="P:flagellated sperm motility"/>
    <property type="evidence" value="ECO:0007669"/>
    <property type="project" value="TreeGrafter"/>
</dbReference>
<feature type="transmembrane region" description="Helical" evidence="4">
    <location>
        <begin position="35"/>
        <end position="53"/>
    </location>
</feature>
<keyword evidence="2" id="KW-0732">Signal</keyword>
<evidence type="ECO:0000256" key="2">
    <source>
        <dbReference type="ARBA" id="ARBA00022729"/>
    </source>
</evidence>
<keyword evidence="4" id="KW-1133">Transmembrane helix</keyword>
<dbReference type="InterPro" id="IPR028751">
    <property type="entry name" value="CATSPERD/E"/>
</dbReference>
<protein>
    <recommendedName>
        <fullName evidence="5">CATSPERE first N-terminal domain-containing protein</fullName>
    </recommendedName>
</protein>
<evidence type="ECO:0000256" key="1">
    <source>
        <dbReference type="ARBA" id="ARBA00010246"/>
    </source>
</evidence>
<evidence type="ECO:0000256" key="3">
    <source>
        <dbReference type="ARBA" id="ARBA00023180"/>
    </source>
</evidence>
<keyword evidence="7" id="KW-1185">Reference proteome</keyword>
<dbReference type="PANTHER" id="PTHR33722:SF3">
    <property type="entry name" value="CATION CHANNEL SPERM-ASSOCIATED AUXILIARY SUBUNIT EPSILON"/>
    <property type="match status" value="1"/>
</dbReference>
<proteinExistence type="inferred from homology"/>
<dbReference type="Proteomes" id="UP000269945">
    <property type="component" value="Unassembled WGS sequence"/>
</dbReference>
<keyword evidence="3" id="KW-0325">Glycoprotein</keyword>
<evidence type="ECO:0000313" key="6">
    <source>
        <dbReference type="EMBL" id="VCW49967.1"/>
    </source>
</evidence>
<comment type="caution">
    <text evidence="6">The sequence shown here is derived from an EMBL/GenBank/DDBJ whole genome shotgun (WGS) entry which is preliminary data.</text>
</comment>
<evidence type="ECO:0000256" key="4">
    <source>
        <dbReference type="SAM" id="Phobius"/>
    </source>
</evidence>
<keyword evidence="4" id="KW-0812">Transmembrane</keyword>
<dbReference type="EMBL" id="CYRY02000452">
    <property type="protein sequence ID" value="VCW49967.1"/>
    <property type="molecule type" value="Genomic_DNA"/>
</dbReference>
<evidence type="ECO:0000313" key="7">
    <source>
        <dbReference type="Proteomes" id="UP000269945"/>
    </source>
</evidence>
<keyword evidence="4" id="KW-0472">Membrane</keyword>
<sequence length="72" mass="8324">SPKTELRCSSPGVQTIRPIVTGPDSEEERNLSVDSSHICFLWYFKVMLLLYGYMIQKMQTLKSCYGLPRSRH</sequence>
<accession>A0A9X9LCL6</accession>
<dbReference type="GO" id="GO:0036128">
    <property type="term" value="C:CatSper complex"/>
    <property type="evidence" value="ECO:0007669"/>
    <property type="project" value="InterPro"/>
</dbReference>
<dbReference type="Pfam" id="PF22841">
    <property type="entry name" value="CATSPERE_NTD1"/>
    <property type="match status" value="1"/>
</dbReference>
<dbReference type="GO" id="GO:0048240">
    <property type="term" value="P:sperm capacitation"/>
    <property type="evidence" value="ECO:0007669"/>
    <property type="project" value="TreeGrafter"/>
</dbReference>
<comment type="similarity">
    <text evidence="1">Belongs to the CATSPERD family.</text>
</comment>
<organism evidence="6 7">
    <name type="scientific">Gulo gulo</name>
    <name type="common">Wolverine</name>
    <name type="synonym">Gluton</name>
    <dbReference type="NCBI Taxonomy" id="48420"/>
    <lineage>
        <taxon>Eukaryota</taxon>
        <taxon>Metazoa</taxon>
        <taxon>Chordata</taxon>
        <taxon>Craniata</taxon>
        <taxon>Vertebrata</taxon>
        <taxon>Euteleostomi</taxon>
        <taxon>Mammalia</taxon>
        <taxon>Eutheria</taxon>
        <taxon>Laurasiatheria</taxon>
        <taxon>Carnivora</taxon>
        <taxon>Caniformia</taxon>
        <taxon>Musteloidea</taxon>
        <taxon>Mustelidae</taxon>
        <taxon>Guloninae</taxon>
        <taxon>Gulo</taxon>
    </lineage>
</organism>
<dbReference type="InterPro" id="IPR053818">
    <property type="entry name" value="CATSPERE_NTD1"/>
</dbReference>